<dbReference type="Proteomes" id="UP000268553">
    <property type="component" value="Unassembled WGS sequence"/>
</dbReference>
<sequence length="119" mass="13250">MKYAVLVVVGALLCSVPANAMDAETFFVKAVALQKKGMGAVFAKDLKPMIRVFEEAAKSVKAENEAARAAGSPLFCAPKKYRLNAEQFIGEFSKIPKERRQVQSVRDAWREIVIRRFPC</sequence>
<feature type="signal peptide" evidence="1">
    <location>
        <begin position="1"/>
        <end position="20"/>
    </location>
</feature>
<evidence type="ECO:0008006" key="4">
    <source>
        <dbReference type="Google" id="ProtNLM"/>
    </source>
</evidence>
<name>A0A426RRG8_9SPHN</name>
<protein>
    <recommendedName>
        <fullName evidence="4">Rap1a immunity protein domain-containing protein</fullName>
    </recommendedName>
</protein>
<dbReference type="OrthoDB" id="7596352at2"/>
<evidence type="ECO:0000313" key="3">
    <source>
        <dbReference type="Proteomes" id="UP000268553"/>
    </source>
</evidence>
<dbReference type="AlphaFoldDB" id="A0A426RRG8"/>
<gene>
    <name evidence="2" type="ORF">D7D48_01560</name>
</gene>
<accession>A0A426RRG8</accession>
<dbReference type="EMBL" id="RWJI01000001">
    <property type="protein sequence ID" value="RRQ51615.1"/>
    <property type="molecule type" value="Genomic_DNA"/>
</dbReference>
<keyword evidence="3" id="KW-1185">Reference proteome</keyword>
<keyword evidence="1" id="KW-0732">Signal</keyword>
<reference evidence="2 3" key="1">
    <citation type="submission" date="2018-12" db="EMBL/GenBank/DDBJ databases">
        <authorList>
            <person name="Kim S.-J."/>
            <person name="Jung G.-Y."/>
        </authorList>
    </citation>
    <scope>NUCLEOTIDE SEQUENCE [LARGE SCALE GENOMIC DNA]</scope>
    <source>
        <strain evidence="2 3">03SU3-P</strain>
    </source>
</reference>
<comment type="caution">
    <text evidence="2">The sequence shown here is derived from an EMBL/GenBank/DDBJ whole genome shotgun (WGS) entry which is preliminary data.</text>
</comment>
<evidence type="ECO:0000313" key="2">
    <source>
        <dbReference type="EMBL" id="RRQ51615.1"/>
    </source>
</evidence>
<feature type="chain" id="PRO_5019493202" description="Rap1a immunity protein domain-containing protein" evidence="1">
    <location>
        <begin position="21"/>
        <end position="119"/>
    </location>
</feature>
<organism evidence="2 3">
    <name type="scientific">Sphingorhabdus wooponensis</name>
    <dbReference type="NCBI Taxonomy" id="940136"/>
    <lineage>
        <taxon>Bacteria</taxon>
        <taxon>Pseudomonadati</taxon>
        <taxon>Pseudomonadota</taxon>
        <taxon>Alphaproteobacteria</taxon>
        <taxon>Sphingomonadales</taxon>
        <taxon>Sphingomonadaceae</taxon>
        <taxon>Sphingorhabdus</taxon>
    </lineage>
</organism>
<proteinExistence type="predicted"/>
<dbReference type="RefSeq" id="WP_125229628.1">
    <property type="nucleotide sequence ID" value="NZ_RWJI01000001.1"/>
</dbReference>
<evidence type="ECO:0000256" key="1">
    <source>
        <dbReference type="SAM" id="SignalP"/>
    </source>
</evidence>